<feature type="transmembrane region" description="Helical" evidence="8">
    <location>
        <begin position="12"/>
        <end position="30"/>
    </location>
</feature>
<dbReference type="SMART" id="SM00204">
    <property type="entry name" value="TGFB"/>
    <property type="match status" value="1"/>
</dbReference>
<evidence type="ECO:0000256" key="6">
    <source>
        <dbReference type="RuleBase" id="RU000354"/>
    </source>
</evidence>
<evidence type="ECO:0000256" key="1">
    <source>
        <dbReference type="ARBA" id="ARBA00004613"/>
    </source>
</evidence>
<evidence type="ECO:0000256" key="5">
    <source>
        <dbReference type="ARBA" id="ARBA00023157"/>
    </source>
</evidence>
<dbReference type="InterPro" id="IPR015615">
    <property type="entry name" value="TGF-beta-rel"/>
</dbReference>
<dbReference type="InterPro" id="IPR001111">
    <property type="entry name" value="TGF-b_propeptide"/>
</dbReference>
<dbReference type="PROSITE" id="PS51362">
    <property type="entry name" value="TGF_BETA_2"/>
    <property type="match status" value="1"/>
</dbReference>
<feature type="domain" description="TGF-beta family profile" evidence="9">
    <location>
        <begin position="309"/>
        <end position="426"/>
    </location>
</feature>
<dbReference type="PROSITE" id="PS00250">
    <property type="entry name" value="TGF_BETA_1"/>
    <property type="match status" value="1"/>
</dbReference>
<evidence type="ECO:0000256" key="2">
    <source>
        <dbReference type="ARBA" id="ARBA00006656"/>
    </source>
</evidence>
<dbReference type="SUPFAM" id="SSF57501">
    <property type="entry name" value="Cystine-knot cytokines"/>
    <property type="match status" value="1"/>
</dbReference>
<gene>
    <name evidence="10" type="ORF">BV898_02766</name>
</gene>
<comment type="similarity">
    <text evidence="2 6">Belongs to the TGF-beta family.</text>
</comment>
<dbReference type="Pfam" id="PF00019">
    <property type="entry name" value="TGF_beta"/>
    <property type="match status" value="1"/>
</dbReference>
<evidence type="ECO:0000259" key="9">
    <source>
        <dbReference type="PROSITE" id="PS51362"/>
    </source>
</evidence>
<dbReference type="Gene3D" id="2.10.90.10">
    <property type="entry name" value="Cystine-knot cytokines"/>
    <property type="match status" value="1"/>
</dbReference>
<protein>
    <submittedName>
        <fullName evidence="10">Growth/differentiation factor 8</fullName>
    </submittedName>
</protein>
<dbReference type="InterPro" id="IPR017948">
    <property type="entry name" value="TGFb_CS"/>
</dbReference>
<sequence length="426" mass="48443">MFYLRQPIARWLGLGLFVFVYANLACTFVIEFRDPHHQDESEREQKQQKDIQDEEESCSGRYAATCRAALTNIQVELVDKFGKVSHTINRSTRTLRDEEVIPGVRELIESLNLDHGIEGFTDGSVELSEEAFLPQNVFVFGKEWKKRDCLANIGGQMYFDVASNRMDPQTMERATMRLFLQPGDTKDQHVHLKIFSINPPKSENGCLTPQEFAWGHIPTWHQANITINMSDYALDNSGHGKWLHFDVTQVVRQWMLDPSTNHGLKVEAFGLHNGHYKNYIVAVKEMDDPTNIWNGSRPHVVISRKSSFRNRRAPPRGDCDPSSNSTRSCCRMPLRVKFASLKGFNFIIWPQSFEASYCTGRCSSAYVAQSAFGDPFTDARDKQETSHHSCCIATSKLGLHVVYYDLHENIISGILPGVQVQRCGCT</sequence>
<keyword evidence="8" id="KW-0812">Transmembrane</keyword>
<dbReference type="GO" id="GO:0008083">
    <property type="term" value="F:growth factor activity"/>
    <property type="evidence" value="ECO:0007669"/>
    <property type="project" value="UniProtKB-KW"/>
</dbReference>
<comment type="caution">
    <text evidence="10">The sequence shown here is derived from an EMBL/GenBank/DDBJ whole genome shotgun (WGS) entry which is preliminary data.</text>
</comment>
<organism evidence="10 11">
    <name type="scientific">Hypsibius exemplaris</name>
    <name type="common">Freshwater tardigrade</name>
    <dbReference type="NCBI Taxonomy" id="2072580"/>
    <lineage>
        <taxon>Eukaryota</taxon>
        <taxon>Metazoa</taxon>
        <taxon>Ecdysozoa</taxon>
        <taxon>Tardigrada</taxon>
        <taxon>Eutardigrada</taxon>
        <taxon>Parachela</taxon>
        <taxon>Hypsibioidea</taxon>
        <taxon>Hypsibiidae</taxon>
        <taxon>Hypsibius</taxon>
    </lineage>
</organism>
<feature type="region of interest" description="Disordered" evidence="7">
    <location>
        <begin position="306"/>
        <end position="325"/>
    </location>
</feature>
<keyword evidence="4 6" id="KW-0339">Growth factor</keyword>
<evidence type="ECO:0000313" key="11">
    <source>
        <dbReference type="Proteomes" id="UP000192578"/>
    </source>
</evidence>
<evidence type="ECO:0000313" key="10">
    <source>
        <dbReference type="EMBL" id="OQV23318.1"/>
    </source>
</evidence>
<accession>A0A1W0X7D2</accession>
<evidence type="ECO:0000256" key="3">
    <source>
        <dbReference type="ARBA" id="ARBA00022525"/>
    </source>
</evidence>
<dbReference type="InterPro" id="IPR001839">
    <property type="entry name" value="TGF-b_C"/>
</dbReference>
<reference evidence="11" key="1">
    <citation type="submission" date="2017-01" db="EMBL/GenBank/DDBJ databases">
        <title>Comparative genomics of anhydrobiosis in the tardigrade Hypsibius dujardini.</title>
        <authorList>
            <person name="Yoshida Y."/>
            <person name="Koutsovoulos G."/>
            <person name="Laetsch D."/>
            <person name="Stevens L."/>
            <person name="Kumar S."/>
            <person name="Horikawa D."/>
            <person name="Ishino K."/>
            <person name="Komine S."/>
            <person name="Tomita M."/>
            <person name="Blaxter M."/>
            <person name="Arakawa K."/>
        </authorList>
    </citation>
    <scope>NUCLEOTIDE SEQUENCE [LARGE SCALE GENOMIC DNA]</scope>
    <source>
        <strain evidence="11">Z151</strain>
    </source>
</reference>
<dbReference type="Proteomes" id="UP000192578">
    <property type="component" value="Unassembled WGS sequence"/>
</dbReference>
<dbReference type="PANTHER" id="PTHR11848">
    <property type="entry name" value="TGF-BETA FAMILY"/>
    <property type="match status" value="1"/>
</dbReference>
<dbReference type="Pfam" id="PF00688">
    <property type="entry name" value="TGFb_propeptide"/>
    <property type="match status" value="1"/>
</dbReference>
<keyword evidence="8" id="KW-0472">Membrane</keyword>
<dbReference type="AlphaFoldDB" id="A0A1W0X7D2"/>
<dbReference type="InterPro" id="IPR029034">
    <property type="entry name" value="Cystine-knot_cytokine"/>
</dbReference>
<comment type="subcellular location">
    <subcellularLocation>
        <location evidence="1">Secreted</location>
    </subcellularLocation>
</comment>
<keyword evidence="8" id="KW-1133">Transmembrane helix</keyword>
<keyword evidence="3" id="KW-0964">Secreted</keyword>
<proteinExistence type="inferred from homology"/>
<dbReference type="GO" id="GO:0005125">
    <property type="term" value="F:cytokine activity"/>
    <property type="evidence" value="ECO:0007669"/>
    <property type="project" value="TreeGrafter"/>
</dbReference>
<dbReference type="OrthoDB" id="5948587at2759"/>
<dbReference type="GO" id="GO:0005615">
    <property type="term" value="C:extracellular space"/>
    <property type="evidence" value="ECO:0007669"/>
    <property type="project" value="TreeGrafter"/>
</dbReference>
<name>A0A1W0X7D2_HYPEX</name>
<evidence type="ECO:0000256" key="4">
    <source>
        <dbReference type="ARBA" id="ARBA00023030"/>
    </source>
</evidence>
<dbReference type="Gene3D" id="2.60.120.970">
    <property type="match status" value="1"/>
</dbReference>
<evidence type="ECO:0000256" key="8">
    <source>
        <dbReference type="SAM" id="Phobius"/>
    </source>
</evidence>
<evidence type="ECO:0000256" key="7">
    <source>
        <dbReference type="SAM" id="MobiDB-lite"/>
    </source>
</evidence>
<keyword evidence="5" id="KW-1015">Disulfide bond</keyword>
<keyword evidence="11" id="KW-1185">Reference proteome</keyword>
<dbReference type="EMBL" id="MTYJ01000012">
    <property type="protein sequence ID" value="OQV23318.1"/>
    <property type="molecule type" value="Genomic_DNA"/>
</dbReference>